<protein>
    <recommendedName>
        <fullName evidence="3">Polyprenyl synthetase</fullName>
    </recommendedName>
</protein>
<proteinExistence type="predicted"/>
<dbReference type="RefSeq" id="WP_120462922.1">
    <property type="nucleotide sequence ID" value="NZ_BMIW01000017.1"/>
</dbReference>
<sequence>MKWLTNFEENLELVFSRAESILATFPDLFRNPALLYLDKFHPLKENRSKNYICYLLPFWLNEEIPISLTEVQRITTANIMGMLYYHLIDEAMDNPAQVSKQQLPLAQLIHSELIRSYSGLFPASSPFWTYYDKYINEWAHAVTYENEQDFFHENPVRIGHKAAPVKLSIVAVMLLSGRESLISQLEDAVDLVLVTLQLLDDWQDWEKDLSEGSYNCLVSLVQAELNLQERRPTVEEMKQGIYVKGYLLRYSKKADANHHALFNISSSFPLLYEFHAYLCNQLEEGAQQIEKDRNTLQRGGLEYLLSQQMTKGR</sequence>
<dbReference type="EMBL" id="BMIW01000017">
    <property type="protein sequence ID" value="GGG02463.1"/>
    <property type="molecule type" value="Genomic_DNA"/>
</dbReference>
<evidence type="ECO:0008006" key="3">
    <source>
        <dbReference type="Google" id="ProtNLM"/>
    </source>
</evidence>
<name>A0ABQ1VWV2_9BACL</name>
<evidence type="ECO:0000313" key="1">
    <source>
        <dbReference type="EMBL" id="GGG02463.1"/>
    </source>
</evidence>
<gene>
    <name evidence="1" type="ORF">GCM10010913_25260</name>
</gene>
<accession>A0ABQ1VWV2</accession>
<dbReference type="Proteomes" id="UP000608420">
    <property type="component" value="Unassembled WGS sequence"/>
</dbReference>
<keyword evidence="2" id="KW-1185">Reference proteome</keyword>
<evidence type="ECO:0000313" key="2">
    <source>
        <dbReference type="Proteomes" id="UP000608420"/>
    </source>
</evidence>
<comment type="caution">
    <text evidence="1">The sequence shown here is derived from an EMBL/GenBank/DDBJ whole genome shotgun (WGS) entry which is preliminary data.</text>
</comment>
<reference evidence="2" key="1">
    <citation type="journal article" date="2019" name="Int. J. Syst. Evol. Microbiol.">
        <title>The Global Catalogue of Microorganisms (GCM) 10K type strain sequencing project: providing services to taxonomists for standard genome sequencing and annotation.</title>
        <authorList>
            <consortium name="The Broad Institute Genomics Platform"/>
            <consortium name="The Broad Institute Genome Sequencing Center for Infectious Disease"/>
            <person name="Wu L."/>
            <person name="Ma J."/>
        </authorList>
    </citation>
    <scope>NUCLEOTIDE SEQUENCE [LARGE SCALE GENOMIC DNA]</scope>
    <source>
        <strain evidence="2">CGMCC 1.15420</strain>
    </source>
</reference>
<organism evidence="1 2">
    <name type="scientific">Paenibacillus aceti</name>
    <dbReference type="NCBI Taxonomy" id="1820010"/>
    <lineage>
        <taxon>Bacteria</taxon>
        <taxon>Bacillati</taxon>
        <taxon>Bacillota</taxon>
        <taxon>Bacilli</taxon>
        <taxon>Bacillales</taxon>
        <taxon>Paenibacillaceae</taxon>
        <taxon>Paenibacillus</taxon>
    </lineage>
</organism>